<name>A0AAU7SSW9_9VIRU</name>
<keyword evidence="6 7" id="KW-0946">Virion</keyword>
<organism evidence="9">
    <name type="scientific">Alphatorquevirus homin9</name>
    <dbReference type="NCBI Taxonomy" id="3048433"/>
    <lineage>
        <taxon>Viruses</taxon>
        <taxon>Monodnaviria</taxon>
        <taxon>Shotokuvirae</taxon>
        <taxon>Commensaviricota</taxon>
        <taxon>Cardeaviricetes</taxon>
        <taxon>Sanitavirales</taxon>
        <taxon>Anelloviridae</taxon>
        <taxon>Alphatorquevirus</taxon>
    </lineage>
</organism>
<dbReference type="EMBL" id="PP857062">
    <property type="protein sequence ID" value="XBU06609.1"/>
    <property type="molecule type" value="Genomic_DNA"/>
</dbReference>
<proteinExistence type="inferred from homology"/>
<comment type="similarity">
    <text evidence="2 7">Belongs to the anelloviridae capsid protein family.</text>
</comment>
<evidence type="ECO:0000256" key="3">
    <source>
        <dbReference type="ARBA" id="ARBA00018091"/>
    </source>
</evidence>
<evidence type="ECO:0000256" key="5">
    <source>
        <dbReference type="ARBA" id="ARBA00022561"/>
    </source>
</evidence>
<feature type="compositionally biased region" description="Basic and acidic residues" evidence="8">
    <location>
        <begin position="659"/>
        <end position="693"/>
    </location>
</feature>
<evidence type="ECO:0000256" key="6">
    <source>
        <dbReference type="ARBA" id="ARBA00022844"/>
    </source>
</evidence>
<evidence type="ECO:0000256" key="8">
    <source>
        <dbReference type="SAM" id="MobiDB-lite"/>
    </source>
</evidence>
<feature type="region of interest" description="Disordered" evidence="8">
    <location>
        <begin position="644"/>
        <end position="700"/>
    </location>
</feature>
<reference evidence="9" key="1">
    <citation type="submission" date="2024-05" db="EMBL/GenBank/DDBJ databases">
        <authorList>
            <person name="Laubscher F."/>
            <person name="Chudzinski V."/>
            <person name="Cordey S."/>
            <person name="Hosszu-Fellous K."/>
            <person name="Kaiser L."/>
        </authorList>
    </citation>
    <scope>NUCLEOTIDE SEQUENCE</scope>
    <source>
        <strain evidence="9">1217D1-2</strain>
    </source>
</reference>
<dbReference type="InterPro" id="IPR004219">
    <property type="entry name" value="TTvirus_Unk"/>
</dbReference>
<protein>
    <recommendedName>
        <fullName evidence="3 7">Capsid protein</fullName>
    </recommendedName>
</protein>
<accession>A0AAU7SSW9</accession>
<comment type="function">
    <text evidence="7">Self-assembles to form an icosahedral capsid.</text>
</comment>
<dbReference type="Pfam" id="PF02956">
    <property type="entry name" value="TT_ORF1"/>
    <property type="match status" value="1"/>
</dbReference>
<evidence type="ECO:0000256" key="4">
    <source>
        <dbReference type="ARBA" id="ARBA00022431"/>
    </source>
</evidence>
<sequence>MAWGWWRRRRKWWWRRRFARGRLRRRRIRRPRRRTRRRTVRRRRQWRRGRPRRRLFKRKRRFKRRRRKAKIKITQWQPSSVKRCFVIGYFPLVICGPGRWSENFTSHIEDKISKGPFGGGHSTSRWSLKVLYEEFQKHHNFWTRSNKELELIRFFGSSWRFYRHEDTDYIVYYSRKAPLGGNILTAPSLHPGAAMLSKHKIVVPSFKTRPGGKPTVKINIKPPTTLIDKWYFQKDICDTTFLNLNVVLCNLRFPFCSPQTDNICVTFQILHEVYHNYISITAQPLLTPTGWKRYYEDFLDAAFPNEKSVNRLNTFSTEGAYSHPQIKKFQQSITGSSEKYFRDKDALWGDAIHITSEQNLSKVKEIIIKNASNYLTKVQQEYKGQENLKNLIHPVFCQYVGIFGSPLLNFNRISPEIPGLYKDIIYNPLTDKGIGNRIWIDYLSKNNTKYNPTQSKCYIADLPMWMACFGLVDWCKKETGNWGIPAWARVVMICPYTYPKLYNTPDPDSGFIPIGYNFSQGFMPDGSKYTPIQMRHRWYPNLLNQQAVLEDISQSGPFSYREKTNTANINAKYKFRFHFGGNPVSEQIVADPCKQPTFEMPGTSTIPPRLQVTDPKLLGPHYTFHSWDKRRDYYNKRTIERMSEQQETSEFLFPGPKKPRVDLDAVQPVEKDSLPQQREQRPWETSESEKETEALSEEEETCSVQQQLRQQLKEQKQLRQGIECLFEQLIKTQQGVHLDPSLL</sequence>
<evidence type="ECO:0000256" key="2">
    <source>
        <dbReference type="ARBA" id="ARBA00006131"/>
    </source>
</evidence>
<evidence type="ECO:0000313" key="9">
    <source>
        <dbReference type="EMBL" id="XBU06609.1"/>
    </source>
</evidence>
<evidence type="ECO:0000256" key="1">
    <source>
        <dbReference type="ARBA" id="ARBA00004328"/>
    </source>
</evidence>
<evidence type="ECO:0000256" key="7">
    <source>
        <dbReference type="RuleBase" id="RU361230"/>
    </source>
</evidence>
<keyword evidence="5 7" id="KW-0167">Capsid protein</keyword>
<comment type="subcellular location">
    <subcellularLocation>
        <location evidence="1 7">Virion</location>
    </subcellularLocation>
</comment>
<keyword evidence="4 7" id="KW-1140">T=1 icosahedral capsid protein</keyword>
<dbReference type="GO" id="GO:0039615">
    <property type="term" value="C:T=1 icosahedral viral capsid"/>
    <property type="evidence" value="ECO:0007669"/>
    <property type="project" value="UniProtKB-UniRule"/>
</dbReference>